<reference evidence="1 2" key="1">
    <citation type="submission" date="2019-03" db="EMBL/GenBank/DDBJ databases">
        <title>Genomic Encyclopedia of Type Strains, Phase IV (KMG-IV): sequencing the most valuable type-strain genomes for metagenomic binning, comparative biology and taxonomic classification.</title>
        <authorList>
            <person name="Goeker M."/>
        </authorList>
    </citation>
    <scope>NUCLEOTIDE SEQUENCE [LARGE SCALE GENOMIC DNA]</scope>
    <source>
        <strain evidence="1 2">DSM 19377</strain>
    </source>
</reference>
<gene>
    <name evidence="1" type="ORF">EV207_12515</name>
</gene>
<dbReference type="Proteomes" id="UP000295416">
    <property type="component" value="Unassembled WGS sequence"/>
</dbReference>
<evidence type="ECO:0000313" key="1">
    <source>
        <dbReference type="EMBL" id="TCP24455.1"/>
    </source>
</evidence>
<dbReference type="EMBL" id="SLXK01000025">
    <property type="protein sequence ID" value="TCP24455.1"/>
    <property type="molecule type" value="Genomic_DNA"/>
</dbReference>
<keyword evidence="2" id="KW-1185">Reference proteome</keyword>
<name>A0A4R2NST3_9BACL</name>
<dbReference type="OrthoDB" id="9975575at2"/>
<evidence type="ECO:0000313" key="2">
    <source>
        <dbReference type="Proteomes" id="UP000295416"/>
    </source>
</evidence>
<proteinExistence type="predicted"/>
<accession>A0A4R2NST3</accession>
<dbReference type="RefSeq" id="WP_132747014.1">
    <property type="nucleotide sequence ID" value="NZ_SLXK01000025.1"/>
</dbReference>
<protein>
    <submittedName>
        <fullName evidence="1">Uncharacterized protein</fullName>
    </submittedName>
</protein>
<dbReference type="AlphaFoldDB" id="A0A4R2NST3"/>
<organism evidence="1 2">
    <name type="scientific">Scopulibacillus darangshiensis</name>
    <dbReference type="NCBI Taxonomy" id="442528"/>
    <lineage>
        <taxon>Bacteria</taxon>
        <taxon>Bacillati</taxon>
        <taxon>Bacillota</taxon>
        <taxon>Bacilli</taxon>
        <taxon>Bacillales</taxon>
        <taxon>Sporolactobacillaceae</taxon>
        <taxon>Scopulibacillus</taxon>
    </lineage>
</organism>
<sequence length="135" mass="15796">MDDRSPVFNVRTTKMSDGMYAFVEKRIQEMPQKTFREYAFQLIERDIASEKEIELGKEKNRHVYDELLDLRHKMENEFKQLNKKIEGKLTLAKPNTLAAHQKDAKDNISPLAEKEGQLVSDEITGTIDEDYNIDF</sequence>
<comment type="caution">
    <text evidence="1">The sequence shown here is derived from an EMBL/GenBank/DDBJ whole genome shotgun (WGS) entry which is preliminary data.</text>
</comment>